<reference evidence="2" key="1">
    <citation type="submission" date="2014-09" db="EMBL/GenBank/DDBJ databases">
        <title>Genome sequence of the luminous mushroom Mycena chlorophos for searching fungal bioluminescence genes.</title>
        <authorList>
            <person name="Tanaka Y."/>
            <person name="Kasuga D."/>
            <person name="Oba Y."/>
            <person name="Hase S."/>
            <person name="Sato K."/>
            <person name="Oba Y."/>
            <person name="Sakakibara Y."/>
        </authorList>
    </citation>
    <scope>NUCLEOTIDE SEQUENCE</scope>
</reference>
<feature type="compositionally biased region" description="Basic and acidic residues" evidence="1">
    <location>
        <begin position="27"/>
        <end position="44"/>
    </location>
</feature>
<accession>A0ABQ0L8U7</accession>
<evidence type="ECO:0000313" key="3">
    <source>
        <dbReference type="Proteomes" id="UP000815677"/>
    </source>
</evidence>
<protein>
    <submittedName>
        <fullName evidence="2">Uncharacterized protein</fullName>
    </submittedName>
</protein>
<organism evidence="2 3">
    <name type="scientific">Mycena chlorophos</name>
    <name type="common">Agaric fungus</name>
    <name type="synonym">Agaricus chlorophos</name>
    <dbReference type="NCBI Taxonomy" id="658473"/>
    <lineage>
        <taxon>Eukaryota</taxon>
        <taxon>Fungi</taxon>
        <taxon>Dikarya</taxon>
        <taxon>Basidiomycota</taxon>
        <taxon>Agaricomycotina</taxon>
        <taxon>Agaricomycetes</taxon>
        <taxon>Agaricomycetidae</taxon>
        <taxon>Agaricales</taxon>
        <taxon>Marasmiineae</taxon>
        <taxon>Mycenaceae</taxon>
        <taxon>Mycena</taxon>
    </lineage>
</organism>
<gene>
    <name evidence="2" type="ORF">MCHLO_05030</name>
</gene>
<name>A0ABQ0L8U7_MYCCL</name>
<evidence type="ECO:0000256" key="1">
    <source>
        <dbReference type="SAM" id="MobiDB-lite"/>
    </source>
</evidence>
<feature type="region of interest" description="Disordered" evidence="1">
    <location>
        <begin position="20"/>
        <end position="72"/>
    </location>
</feature>
<sequence>MAGRRLRVLGVLDLPKQENALETVDDFAERRSDKADERKHTPKECRHRPREQCPGADGCSQAGTQDGRAIGAGRVRVAETTSLARRISRIRAARLPNEGDAGLGRHLRDLRVDFDFAVAEIEAKVALGLRREILVAENYNRVRRRSNNQQRDAQTTERSATRSASSSFCWTHLSSTTATK</sequence>
<dbReference type="Proteomes" id="UP000815677">
    <property type="component" value="Unassembled WGS sequence"/>
</dbReference>
<proteinExistence type="predicted"/>
<evidence type="ECO:0000313" key="2">
    <source>
        <dbReference type="EMBL" id="GAT47573.1"/>
    </source>
</evidence>
<dbReference type="EMBL" id="DF843717">
    <property type="protein sequence ID" value="GAT47573.1"/>
    <property type="molecule type" value="Genomic_DNA"/>
</dbReference>
<keyword evidence="3" id="KW-1185">Reference proteome</keyword>